<organism evidence="2 3">
    <name type="scientific">Durusdinium trenchii</name>
    <dbReference type="NCBI Taxonomy" id="1381693"/>
    <lineage>
        <taxon>Eukaryota</taxon>
        <taxon>Sar</taxon>
        <taxon>Alveolata</taxon>
        <taxon>Dinophyceae</taxon>
        <taxon>Suessiales</taxon>
        <taxon>Symbiodiniaceae</taxon>
        <taxon>Durusdinium</taxon>
    </lineage>
</organism>
<sequence>MALTSRIQALSELPATEATALVQLIAQGPWLADDVKDLSQVINGKMMKSIGEKPARRQNQTCASFAGYLSKQDCQVLSQQDITHAVKLDTLENAAASVFAAGRVAGLTTTDSAKNDYSLFSELKKMIKRKAGRVATPDFIATFPPNPRELSIYRDAYTDDDPPQQLDESECIAMKNSVIYRSTNKSLRDDASKLQQVVPIAAPAPQHVNQQQMAFMHLMQNFAAFMSGGAASSSSSDVGNLTNFQMRGRQQAPQHALPAVPGLPALPAPSPEETHQVKDTPTPPQASGARVETTPPQAEVTPPCRRGQQSLFTPEEQAKRVQEAFDARESVKMMKRPSKSPASTPKPKAAKKAKAKASGKKHAWLGDFETITDRLCAGIPGCSKCSGATNGCAECRERIRKYKAQSMG</sequence>
<accession>A0ABP0JB82</accession>
<evidence type="ECO:0000256" key="1">
    <source>
        <dbReference type="SAM" id="MobiDB-lite"/>
    </source>
</evidence>
<keyword evidence="3" id="KW-1185">Reference proteome</keyword>
<evidence type="ECO:0000313" key="3">
    <source>
        <dbReference type="Proteomes" id="UP001642484"/>
    </source>
</evidence>
<name>A0ABP0JB82_9DINO</name>
<comment type="caution">
    <text evidence="2">The sequence shown here is derived from an EMBL/GenBank/DDBJ whole genome shotgun (WGS) entry which is preliminary data.</text>
</comment>
<protein>
    <submittedName>
        <fullName evidence="2">Uncharacterized protein</fullName>
    </submittedName>
</protein>
<feature type="compositionally biased region" description="Basic and acidic residues" evidence="1">
    <location>
        <begin position="316"/>
        <end position="332"/>
    </location>
</feature>
<dbReference type="Proteomes" id="UP001642484">
    <property type="component" value="Unassembled WGS sequence"/>
</dbReference>
<gene>
    <name evidence="2" type="ORF">CCMP2556_LOCUS10551</name>
</gene>
<feature type="compositionally biased region" description="Basic residues" evidence="1">
    <location>
        <begin position="348"/>
        <end position="360"/>
    </location>
</feature>
<evidence type="ECO:0000313" key="2">
    <source>
        <dbReference type="EMBL" id="CAK9011654.1"/>
    </source>
</evidence>
<dbReference type="EMBL" id="CAXAMN010004941">
    <property type="protein sequence ID" value="CAK9011654.1"/>
    <property type="molecule type" value="Genomic_DNA"/>
</dbReference>
<feature type="region of interest" description="Disordered" evidence="1">
    <location>
        <begin position="248"/>
        <end position="360"/>
    </location>
</feature>
<proteinExistence type="predicted"/>
<reference evidence="2 3" key="1">
    <citation type="submission" date="2024-02" db="EMBL/GenBank/DDBJ databases">
        <authorList>
            <person name="Chen Y."/>
            <person name="Shah S."/>
            <person name="Dougan E. K."/>
            <person name="Thang M."/>
            <person name="Chan C."/>
        </authorList>
    </citation>
    <scope>NUCLEOTIDE SEQUENCE [LARGE SCALE GENOMIC DNA]</scope>
</reference>